<proteinExistence type="predicted"/>
<dbReference type="RefSeq" id="WP_025164293.1">
    <property type="nucleotide sequence ID" value="NZ_AWSQ01000001.1"/>
</dbReference>
<evidence type="ECO:0000313" key="2">
    <source>
        <dbReference type="EMBL" id="KFX71447.1"/>
    </source>
</evidence>
<gene>
    <name evidence="2" type="ORF">TMS3_0105845</name>
</gene>
<organism evidence="2 3">
    <name type="scientific">Pseudomonas taeanensis MS-3</name>
    <dbReference type="NCBI Taxonomy" id="1395571"/>
    <lineage>
        <taxon>Bacteria</taxon>
        <taxon>Pseudomonadati</taxon>
        <taxon>Pseudomonadota</taxon>
        <taxon>Gammaproteobacteria</taxon>
        <taxon>Pseudomonadales</taxon>
        <taxon>Pseudomonadaceae</taxon>
        <taxon>Pseudomonas</taxon>
    </lineage>
</organism>
<feature type="domain" description="ABC-type transport auxiliary lipoprotein component" evidence="1">
    <location>
        <begin position="29"/>
        <end position="185"/>
    </location>
</feature>
<dbReference type="AlphaFoldDB" id="A0A0A1YNH3"/>
<accession>A0A0A1YNH3</accession>
<dbReference type="STRING" id="1395571.TMS3_0105845"/>
<evidence type="ECO:0000313" key="3">
    <source>
        <dbReference type="Proteomes" id="UP000030063"/>
    </source>
</evidence>
<evidence type="ECO:0000259" key="1">
    <source>
        <dbReference type="Pfam" id="PF03886"/>
    </source>
</evidence>
<name>A0A0A1YNH3_9PSED</name>
<keyword evidence="2" id="KW-0449">Lipoprotein</keyword>
<dbReference type="Pfam" id="PF03886">
    <property type="entry name" value="ABC_trans_aux"/>
    <property type="match status" value="1"/>
</dbReference>
<dbReference type="InterPro" id="IPR005586">
    <property type="entry name" value="ABC_trans_aux"/>
</dbReference>
<dbReference type="SUPFAM" id="SSF159594">
    <property type="entry name" value="XCC0632-like"/>
    <property type="match status" value="1"/>
</dbReference>
<dbReference type="EMBL" id="AWSQ01000001">
    <property type="protein sequence ID" value="KFX71447.1"/>
    <property type="molecule type" value="Genomic_DNA"/>
</dbReference>
<dbReference type="OrthoDB" id="7025370at2"/>
<comment type="caution">
    <text evidence="2">The sequence shown here is derived from an EMBL/GenBank/DDBJ whole genome shotgun (WGS) entry which is preliminary data.</text>
</comment>
<dbReference type="PROSITE" id="PS51257">
    <property type="entry name" value="PROKAR_LIPOPROTEIN"/>
    <property type="match status" value="1"/>
</dbReference>
<dbReference type="eggNOG" id="COG3009">
    <property type="taxonomic scope" value="Bacteria"/>
</dbReference>
<keyword evidence="3" id="KW-1185">Reference proteome</keyword>
<dbReference type="Gene3D" id="3.40.50.10610">
    <property type="entry name" value="ABC-type transport auxiliary lipoprotein component"/>
    <property type="match status" value="1"/>
</dbReference>
<reference evidence="2 3" key="1">
    <citation type="journal article" date="2014" name="Genome Announc.">
        <title>Draft Genome Sequence of Petroleum Oil-Degrading Marine Bacterium Pseudomonas taeanensis Strain MS-3, Isolated from a Crude Oil-Contaminated Seashore.</title>
        <authorList>
            <person name="Lee S.Y."/>
            <person name="Kim S.H."/>
            <person name="Lee D.G."/>
            <person name="Shin S."/>
            <person name="Yun S.H."/>
            <person name="Choi C.W."/>
            <person name="Chung Y.H."/>
            <person name="Choi J.S."/>
            <person name="Kahng H.Y."/>
            <person name="Kim S.I."/>
        </authorList>
    </citation>
    <scope>NUCLEOTIDE SEQUENCE [LARGE SCALE GENOMIC DNA]</scope>
    <source>
        <strain evidence="2 3">MS-3</strain>
    </source>
</reference>
<protein>
    <submittedName>
        <fullName evidence="2">Lipoprotein</fullName>
    </submittedName>
</protein>
<sequence>MIAVRLPLILLAGLLGLVGCAQYQPVPLYQLDSGNSEVPADKDGVAVLLGPVTVADYLQREALLQRQEDGRLTTTTEARWAGSLAADIDQQLLRQLASRLNSQRLLLAPASPGFVPQIQVQLSITRLDSGPQLPAVLEAQWRLLGKGGQLLDGRLVRKEEAHQGTITDQVRAQSLVMQQLVEELALAVEEFGNATPAVAAEPRKKAPAAPVRKPEAPKIPVAEPIRIDAEVFRF</sequence>
<dbReference type="Proteomes" id="UP000030063">
    <property type="component" value="Unassembled WGS sequence"/>
</dbReference>